<dbReference type="EMBL" id="CP157355">
    <property type="protein sequence ID" value="XBM00075.1"/>
    <property type="molecule type" value="Genomic_DNA"/>
</dbReference>
<evidence type="ECO:0000256" key="2">
    <source>
        <dbReference type="SAM" id="SignalP"/>
    </source>
</evidence>
<dbReference type="PANTHER" id="PTHR35936">
    <property type="entry name" value="MEMBRANE-BOUND LYTIC MUREIN TRANSGLYCOSYLASE F"/>
    <property type="match status" value="1"/>
</dbReference>
<dbReference type="RefSeq" id="WP_348944441.1">
    <property type="nucleotide sequence ID" value="NZ_CP157355.1"/>
</dbReference>
<gene>
    <name evidence="4" type="ORF">ABHF33_13550</name>
</gene>
<evidence type="ECO:0000259" key="3">
    <source>
        <dbReference type="SMART" id="SM00062"/>
    </source>
</evidence>
<dbReference type="SMART" id="SM00062">
    <property type="entry name" value="PBPb"/>
    <property type="match status" value="1"/>
</dbReference>
<feature type="domain" description="Solute-binding protein family 3/N-terminal" evidence="3">
    <location>
        <begin position="29"/>
        <end position="251"/>
    </location>
</feature>
<protein>
    <submittedName>
        <fullName evidence="4">Transporter substrate-binding domain-containing protein</fullName>
    </submittedName>
</protein>
<feature type="chain" id="PRO_5043997484" evidence="2">
    <location>
        <begin position="27"/>
        <end position="252"/>
    </location>
</feature>
<evidence type="ECO:0000256" key="1">
    <source>
        <dbReference type="ARBA" id="ARBA00022729"/>
    </source>
</evidence>
<sequence>MHKISALILSLSLLTLSSVSPPSANAAETITLNAEDDWAPYSYVVAGKIQGFAPKVISAAFASQGIKVNYNAVPFTRCLRETLSGAALGCFDIEINSENEQQYHFHNTPLFVEGLSIFAKSPHRKITVADLEGHTVAITNGYTYPPLIMNNRKIIKDGSPGDEVQFKKLLAGRVQYALVNSTPAKLMQKNNQRYRTQIIEVGLVNQARFYIGFSKKHPDGLRLRQVFEQGLNTIKANGQYAQLEQQFKASLQ</sequence>
<dbReference type="Pfam" id="PF00497">
    <property type="entry name" value="SBP_bac_3"/>
    <property type="match status" value="1"/>
</dbReference>
<feature type="signal peptide" evidence="2">
    <location>
        <begin position="1"/>
        <end position="26"/>
    </location>
</feature>
<proteinExistence type="predicted"/>
<dbReference type="InterPro" id="IPR001638">
    <property type="entry name" value="Solute-binding_3/MltF_N"/>
</dbReference>
<dbReference type="Gene3D" id="3.40.190.10">
    <property type="entry name" value="Periplasmic binding protein-like II"/>
    <property type="match status" value="2"/>
</dbReference>
<accession>A0AAU7F8Y7</accession>
<dbReference type="SUPFAM" id="SSF53850">
    <property type="entry name" value="Periplasmic binding protein-like II"/>
    <property type="match status" value="1"/>
</dbReference>
<dbReference type="PANTHER" id="PTHR35936:SF6">
    <property type="entry name" value="AMINO ACID ABC TRANSPORTER SUBSTRATE-BINDING PAAT FAMILY PROTEIN"/>
    <property type="match status" value="1"/>
</dbReference>
<keyword evidence="1 2" id="KW-0732">Signal</keyword>
<name>A0AAU7F8Y7_9NEIS</name>
<evidence type="ECO:0000313" key="4">
    <source>
        <dbReference type="EMBL" id="XBM00075.1"/>
    </source>
</evidence>
<organism evidence="4">
    <name type="scientific">Chitinibacter mangrovi</name>
    <dbReference type="NCBI Taxonomy" id="3153927"/>
    <lineage>
        <taxon>Bacteria</taxon>
        <taxon>Pseudomonadati</taxon>
        <taxon>Pseudomonadota</taxon>
        <taxon>Betaproteobacteria</taxon>
        <taxon>Neisseriales</taxon>
        <taxon>Chitinibacteraceae</taxon>
        <taxon>Chitinibacter</taxon>
    </lineage>
</organism>
<reference evidence="4" key="1">
    <citation type="submission" date="2024-05" db="EMBL/GenBank/DDBJ databases">
        <authorList>
            <person name="Yang L."/>
            <person name="Pan L."/>
        </authorList>
    </citation>
    <scope>NUCLEOTIDE SEQUENCE</scope>
    <source>
        <strain evidence="4">FCG-7</strain>
    </source>
</reference>
<dbReference type="KEGG" id="cmav:ABHF33_13550"/>
<dbReference type="AlphaFoldDB" id="A0AAU7F8Y7"/>